<dbReference type="SUPFAM" id="SSF53756">
    <property type="entry name" value="UDP-Glycosyltransferase/glycogen phosphorylase"/>
    <property type="match status" value="1"/>
</dbReference>
<keyword evidence="3" id="KW-0614">Plasmid</keyword>
<proteinExistence type="predicted"/>
<dbReference type="Pfam" id="PF00534">
    <property type="entry name" value="Glycos_transf_1"/>
    <property type="match status" value="1"/>
</dbReference>
<reference evidence="3 4" key="1">
    <citation type="journal article" date="2012" name="J. Bacteriol.">
        <title>Genome sequence of the soybean symbiont Sinorhizobium fredii HH103.</title>
        <authorList>
            <person name="Weidner S."/>
            <person name="Becker A."/>
            <person name="Bonilla I."/>
            <person name="Jaenicke S."/>
            <person name="Lloret J."/>
            <person name="Margaret I."/>
            <person name="Puhler A."/>
            <person name="Ruiz-Sainz J.E."/>
            <person name="Schneiker-Bekel S."/>
            <person name="Szczepanowski R."/>
            <person name="Vinardell J.M."/>
            <person name="Zehner S."/>
            <person name="Gottfert M."/>
        </authorList>
    </citation>
    <scope>NUCLEOTIDE SEQUENCE [LARGE SCALE GENOMIC DNA]</scope>
    <source>
        <strain evidence="3 4">HH103</strain>
        <plasmid evidence="4">pSfHH103e</plasmid>
    </source>
</reference>
<sequence length="414" mass="45330">MLNTFPPSRFGSGVMDSSHTQGRIAEGLAADRRQRLSAPPSCSEGAPTRARVAAVRPLLDNSLSILNRTGAYHIAKDLCGAFVPEYARARYWRLGSWAPEGLIRKILARLMMLEINWLRDGGAFLVGGKHDESGVTVFLDPLYVLRADLVERDIVLCHDVGPLTHSFLYDSATVANYRIAYEKIRRRKPGIVFVSDWSKGKFISLFGSDFRFLRTIPLYVRTELFDGPMVPLSCADGPDGGPFFLTVGAFETRKNQIAALEAYRNGGFHAQGVKYVLCGPRGDGSGPLINFAKSVPGVVLPGCVPDNQLRWLYAHAEAFVLPSLLEGFGMPALEAAYMGLLPVVSEGSALVEAVHGACIEVPASDRAAIVQAMARALARSPHEKSEAGRRLREVASRATKERFLLQWSDLLFEP</sequence>
<evidence type="ECO:0000259" key="2">
    <source>
        <dbReference type="Pfam" id="PF00534"/>
    </source>
</evidence>
<dbReference type="AlphaFoldDB" id="G9AGH0"/>
<dbReference type="GO" id="GO:0016757">
    <property type="term" value="F:glycosyltransferase activity"/>
    <property type="evidence" value="ECO:0007669"/>
    <property type="project" value="UniProtKB-KW"/>
</dbReference>
<dbReference type="Gene3D" id="3.40.50.2000">
    <property type="entry name" value="Glycogen Phosphorylase B"/>
    <property type="match status" value="1"/>
</dbReference>
<keyword evidence="1 3" id="KW-0808">Transferase</keyword>
<gene>
    <name evidence="3" type="ordered locus">SFHH103_05689</name>
</gene>
<evidence type="ECO:0000256" key="1">
    <source>
        <dbReference type="ARBA" id="ARBA00022679"/>
    </source>
</evidence>
<organism evidence="3 4">
    <name type="scientific">Sinorhizobium fredii (strain HH103)</name>
    <dbReference type="NCBI Taxonomy" id="1117943"/>
    <lineage>
        <taxon>Bacteria</taxon>
        <taxon>Pseudomonadati</taxon>
        <taxon>Pseudomonadota</taxon>
        <taxon>Alphaproteobacteria</taxon>
        <taxon>Hyphomicrobiales</taxon>
        <taxon>Rhizobiaceae</taxon>
        <taxon>Sinorhizobium/Ensifer group</taxon>
        <taxon>Sinorhizobium</taxon>
    </lineage>
</organism>
<dbReference type="InterPro" id="IPR001296">
    <property type="entry name" value="Glyco_trans_1"/>
</dbReference>
<evidence type="ECO:0000313" key="3">
    <source>
        <dbReference type="EMBL" id="CCF00152.1"/>
    </source>
</evidence>
<accession>G9AGH0</accession>
<protein>
    <submittedName>
        <fullName evidence="3">Possible mannosyltransferase</fullName>
        <ecNumber evidence="3">2.4.1.-</ecNumber>
    </submittedName>
</protein>
<keyword evidence="3" id="KW-0328">Glycosyltransferase</keyword>
<name>G9AGH0_SINF1</name>
<feature type="domain" description="Glycosyl transferase family 1" evidence="2">
    <location>
        <begin position="239"/>
        <end position="380"/>
    </location>
</feature>
<evidence type="ECO:0000313" key="4">
    <source>
        <dbReference type="Proteomes" id="UP000007735"/>
    </source>
</evidence>
<dbReference type="GO" id="GO:0009103">
    <property type="term" value="P:lipopolysaccharide biosynthetic process"/>
    <property type="evidence" value="ECO:0007669"/>
    <property type="project" value="TreeGrafter"/>
</dbReference>
<dbReference type="KEGG" id="sfh:SFHH103_05689"/>
<dbReference type="HOGENOM" id="CLU_731332_0_0_5"/>
<dbReference type="PATRIC" id="fig|380.5.peg.5249"/>
<dbReference type="Proteomes" id="UP000007735">
    <property type="component" value="Plasmid pSfHH103e"/>
</dbReference>
<geneLocation type="plasmid" evidence="3 4">
    <name>pSfHH103e</name>
</geneLocation>
<dbReference type="EC" id="2.4.1.-" evidence="3"/>
<dbReference type="PANTHER" id="PTHR46401">
    <property type="entry name" value="GLYCOSYLTRANSFERASE WBBK-RELATED"/>
    <property type="match status" value="1"/>
</dbReference>
<dbReference type="PANTHER" id="PTHR46401:SF2">
    <property type="entry name" value="GLYCOSYLTRANSFERASE WBBK-RELATED"/>
    <property type="match status" value="1"/>
</dbReference>
<dbReference type="EMBL" id="HE616899">
    <property type="protein sequence ID" value="CCF00152.1"/>
    <property type="molecule type" value="Genomic_DNA"/>
</dbReference>